<comment type="caution">
    <text evidence="5">The sequence shown here is derived from an EMBL/GenBank/DDBJ whole genome shotgun (WGS) entry which is preliminary data.</text>
</comment>
<evidence type="ECO:0000259" key="4">
    <source>
        <dbReference type="Pfam" id="PF13439"/>
    </source>
</evidence>
<dbReference type="AlphaFoldDB" id="A0A839PQC6"/>
<gene>
    <name evidence="5" type="ORF">FHW14_000856</name>
</gene>
<sequence length="420" mass="45155">MRILHVNKYLYRRGGAEGYMLDVARLQREAGHEVELFGMQHPENPAGLPLADTFPGLVELEPAPEGLRAKAAAAARMLWSTSSRSGLSEAIRRFRPDVVHLHNVYHQLSPSVLHAVRDAGLPSVMTLHDYKLACPSYQMLDHGKPCDACVTGSPVQAARRRCKDGSLTASTLLAVESTLHRATRAYAPVTALVCPSEFLAGVMRQAGVFPERLHVVPHFVAPSDAALPASPGLGFVFGGRLSHEKGVDTLVRAVGLAPDVHLDVAGDGPERAALEALAAQCAPGRVRFHGRIARDELETLMRGSLAGVVPSRWYENQPMTVLESMGAGVPVVATTLGGLPELVRNGVDGWTVPPDDPQALATILQAVAADPAEARRRGAVGRERMLRDFSADVHVERLDELYRECRAVVARTSTTTAVTA</sequence>
<dbReference type="EMBL" id="JACHVT010000002">
    <property type="protein sequence ID" value="MBB2985707.1"/>
    <property type="molecule type" value="Genomic_DNA"/>
</dbReference>
<dbReference type="RefSeq" id="WP_184508551.1">
    <property type="nucleotide sequence ID" value="NZ_JACHVT010000002.1"/>
</dbReference>
<accession>A0A839PQC6</accession>
<dbReference type="PANTHER" id="PTHR12526">
    <property type="entry name" value="GLYCOSYLTRANSFERASE"/>
    <property type="match status" value="1"/>
</dbReference>
<dbReference type="Proteomes" id="UP000590811">
    <property type="component" value="Unassembled WGS sequence"/>
</dbReference>
<dbReference type="PANTHER" id="PTHR12526:SF510">
    <property type="entry name" value="D-INOSITOL 3-PHOSPHATE GLYCOSYLTRANSFERASE"/>
    <property type="match status" value="1"/>
</dbReference>
<evidence type="ECO:0000313" key="6">
    <source>
        <dbReference type="Proteomes" id="UP000590811"/>
    </source>
</evidence>
<evidence type="ECO:0000313" key="5">
    <source>
        <dbReference type="EMBL" id="MBB2985707.1"/>
    </source>
</evidence>
<feature type="domain" description="Glycosyl transferase family 1" evidence="3">
    <location>
        <begin position="235"/>
        <end position="382"/>
    </location>
</feature>
<evidence type="ECO:0000256" key="2">
    <source>
        <dbReference type="ARBA" id="ARBA00022679"/>
    </source>
</evidence>
<dbReference type="InterPro" id="IPR028098">
    <property type="entry name" value="Glyco_trans_4-like_N"/>
</dbReference>
<dbReference type="Pfam" id="PF00534">
    <property type="entry name" value="Glycos_transf_1"/>
    <property type="match status" value="1"/>
</dbReference>
<dbReference type="Pfam" id="PF13439">
    <property type="entry name" value="Glyco_transf_4"/>
    <property type="match status" value="1"/>
</dbReference>
<organism evidence="5 6">
    <name type="scientific">Terracoccus luteus</name>
    <dbReference type="NCBI Taxonomy" id="53356"/>
    <lineage>
        <taxon>Bacteria</taxon>
        <taxon>Bacillati</taxon>
        <taxon>Actinomycetota</taxon>
        <taxon>Actinomycetes</taxon>
        <taxon>Micrococcales</taxon>
        <taxon>Intrasporangiaceae</taxon>
        <taxon>Terracoccus</taxon>
    </lineage>
</organism>
<dbReference type="InterPro" id="IPR001296">
    <property type="entry name" value="Glyco_trans_1"/>
</dbReference>
<reference evidence="5 6" key="1">
    <citation type="submission" date="2020-08" db="EMBL/GenBank/DDBJ databases">
        <title>Genomic Encyclopedia of Type Strains, Phase IV (KMG-V): Genome sequencing to study the core and pangenomes of soil and plant-associated prokaryotes.</title>
        <authorList>
            <person name="Whitman W."/>
        </authorList>
    </citation>
    <scope>NUCLEOTIDE SEQUENCE [LARGE SCALE GENOMIC DNA]</scope>
    <source>
        <strain evidence="5 6">B3ACCR2</strain>
    </source>
</reference>
<dbReference type="Gene3D" id="3.40.50.2000">
    <property type="entry name" value="Glycogen Phosphorylase B"/>
    <property type="match status" value="2"/>
</dbReference>
<evidence type="ECO:0000256" key="1">
    <source>
        <dbReference type="ARBA" id="ARBA00022676"/>
    </source>
</evidence>
<proteinExistence type="predicted"/>
<evidence type="ECO:0000259" key="3">
    <source>
        <dbReference type="Pfam" id="PF00534"/>
    </source>
</evidence>
<keyword evidence="1" id="KW-0328">Glycosyltransferase</keyword>
<dbReference type="GO" id="GO:0016757">
    <property type="term" value="F:glycosyltransferase activity"/>
    <property type="evidence" value="ECO:0007669"/>
    <property type="project" value="UniProtKB-KW"/>
</dbReference>
<keyword evidence="2 5" id="KW-0808">Transferase</keyword>
<dbReference type="CDD" id="cd03801">
    <property type="entry name" value="GT4_PimA-like"/>
    <property type="match status" value="1"/>
</dbReference>
<protein>
    <submittedName>
        <fullName evidence="5">Glycosyltransferase involved in cell wall biosynthesis</fullName>
    </submittedName>
</protein>
<dbReference type="SUPFAM" id="SSF53756">
    <property type="entry name" value="UDP-Glycosyltransferase/glycogen phosphorylase"/>
    <property type="match status" value="1"/>
</dbReference>
<name>A0A839PQC6_9MICO</name>
<feature type="domain" description="Glycosyltransferase subfamily 4-like N-terminal" evidence="4">
    <location>
        <begin position="14"/>
        <end position="222"/>
    </location>
</feature>